<feature type="compositionally biased region" description="Basic and acidic residues" evidence="2">
    <location>
        <begin position="264"/>
        <end position="281"/>
    </location>
</feature>
<feature type="domain" description="FH2" evidence="4">
    <location>
        <begin position="1"/>
        <end position="140"/>
    </location>
</feature>
<dbReference type="AlphaFoldDB" id="K7GEK2"/>
<dbReference type="InterPro" id="IPR003124">
    <property type="entry name" value="WH2_dom"/>
</dbReference>
<dbReference type="EMBL" id="AGCU01149159">
    <property type="status" value="NOT_ANNOTATED_CDS"/>
    <property type="molecule type" value="Genomic_DNA"/>
</dbReference>
<feature type="region of interest" description="Disordered" evidence="2">
    <location>
        <begin position="183"/>
        <end position="205"/>
    </location>
</feature>
<feature type="compositionally biased region" description="Basic residues" evidence="2">
    <location>
        <begin position="407"/>
        <end position="417"/>
    </location>
</feature>
<protein>
    <recommendedName>
        <fullName evidence="7">Inverted formin-2</fullName>
    </recommendedName>
</protein>
<dbReference type="PROSITE" id="PS51082">
    <property type="entry name" value="WH2"/>
    <property type="match status" value="1"/>
</dbReference>
<evidence type="ECO:0000259" key="4">
    <source>
        <dbReference type="PROSITE" id="PS51444"/>
    </source>
</evidence>
<evidence type="ECO:0000259" key="3">
    <source>
        <dbReference type="PROSITE" id="PS51082"/>
    </source>
</evidence>
<evidence type="ECO:0000256" key="2">
    <source>
        <dbReference type="SAM" id="MobiDB-lite"/>
    </source>
</evidence>
<dbReference type="GO" id="GO:0003779">
    <property type="term" value="F:actin binding"/>
    <property type="evidence" value="ECO:0007669"/>
    <property type="project" value="InterPro"/>
</dbReference>
<feature type="region of interest" description="Disordered" evidence="2">
    <location>
        <begin position="260"/>
        <end position="440"/>
    </location>
</feature>
<dbReference type="eggNOG" id="KOG1355">
    <property type="taxonomic scope" value="Eukaryota"/>
</dbReference>
<dbReference type="GeneTree" id="ENSGT00940000155691"/>
<feature type="domain" description="WH2" evidence="3">
    <location>
        <begin position="168"/>
        <end position="183"/>
    </location>
</feature>
<dbReference type="SUPFAM" id="SSF101447">
    <property type="entry name" value="Formin homology 2 domain (FH2 domain)"/>
    <property type="match status" value="1"/>
</dbReference>
<dbReference type="Pfam" id="PF02205">
    <property type="entry name" value="WH2"/>
    <property type="match status" value="1"/>
</dbReference>
<dbReference type="PANTHER" id="PTHR46345">
    <property type="entry name" value="INVERTED FORMIN-2"/>
    <property type="match status" value="1"/>
</dbReference>
<dbReference type="OMA" id="ENDDHAA"/>
<proteinExistence type="predicted"/>
<feature type="compositionally biased region" description="Polar residues" evidence="2">
    <location>
        <begin position="310"/>
        <end position="353"/>
    </location>
</feature>
<feature type="compositionally biased region" description="Basic and acidic residues" evidence="2">
    <location>
        <begin position="356"/>
        <end position="366"/>
    </location>
</feature>
<keyword evidence="6" id="KW-1185">Reference proteome</keyword>
<dbReference type="EMBL" id="AGCU01149158">
    <property type="status" value="NOT_ANNOTATED_CDS"/>
    <property type="molecule type" value="Genomic_DNA"/>
</dbReference>
<feature type="coiled-coil region" evidence="1">
    <location>
        <begin position="63"/>
        <end position="90"/>
    </location>
</feature>
<accession>K7GEK2</accession>
<dbReference type="Pfam" id="PF02181">
    <property type="entry name" value="FH2"/>
    <property type="match status" value="1"/>
</dbReference>
<evidence type="ECO:0000256" key="1">
    <source>
        <dbReference type="SAM" id="Coils"/>
    </source>
</evidence>
<feature type="region of interest" description="Disordered" evidence="2">
    <location>
        <begin position="125"/>
        <end position="148"/>
    </location>
</feature>
<keyword evidence="1" id="KW-0175">Coiled coil</keyword>
<dbReference type="HOGENOM" id="CLU_023293_0_0_1"/>
<dbReference type="Ensembl" id="ENSPSIT00000018799.1">
    <property type="protein sequence ID" value="ENSPSIP00000018713.1"/>
    <property type="gene ID" value="ENSPSIG00000016620.1"/>
</dbReference>
<name>K7GEK2_PELSI</name>
<sequence length="440" mass="48124">EVEKSHRDLLELPKDLEYVSKAAGISLESIHAESSSNLKKLLELEGKVLSSKDDVKAQYETPIQDSINALKKLEEEFETIERKKMELANYLCEDANKLSLEDVFSTMKTFRDLFIKALKENKDRKDQAAKAEKRKKQLEEEEAKRQKGDNGKIIKKGAVKQDDVCIVDALLADIRKGFQLRKTAKNKTDQDTAPKASPAETPKEREPAFEAIASNPQNANRPIILLQGITPTRESLPQESTCKLQPSYKPLKKVLGPLAAAKGSAHETKQKDASHHAEKTPASEAADTVRVPGTVATETPASNEVLPKGNSPQQPCTDSSSLSSTEVGGVHQSINGGVSIQEINGSCSSQHTGLRQAERENDDHAADSLLDTSQEISFAEEPVTDSSCSATVPPAQARMDKEGQRGSGKRRRKKRSTKSQSAEVDTDTGDNKTKSLCVIQ</sequence>
<dbReference type="InterPro" id="IPR015425">
    <property type="entry name" value="FH2_Formin"/>
</dbReference>
<dbReference type="InterPro" id="IPR042201">
    <property type="entry name" value="FH2_Formin_sf"/>
</dbReference>
<dbReference type="Gene3D" id="1.20.58.2220">
    <property type="entry name" value="Formin, FH2 domain"/>
    <property type="match status" value="1"/>
</dbReference>
<evidence type="ECO:0000313" key="6">
    <source>
        <dbReference type="Proteomes" id="UP000007267"/>
    </source>
</evidence>
<reference evidence="5" key="4">
    <citation type="submission" date="2025-09" db="UniProtKB">
        <authorList>
            <consortium name="Ensembl"/>
        </authorList>
    </citation>
    <scope>IDENTIFICATION</scope>
</reference>
<reference evidence="6" key="2">
    <citation type="journal article" date="2013" name="Nat. Genet.">
        <title>The draft genomes of soft-shell turtle and green sea turtle yield insights into the development and evolution of the turtle-specific body plan.</title>
        <authorList>
            <person name="Wang Z."/>
            <person name="Pascual-Anaya J."/>
            <person name="Zadissa A."/>
            <person name="Li W."/>
            <person name="Niimura Y."/>
            <person name="Huang Z."/>
            <person name="Li C."/>
            <person name="White S."/>
            <person name="Xiong Z."/>
            <person name="Fang D."/>
            <person name="Wang B."/>
            <person name="Ming Y."/>
            <person name="Chen Y."/>
            <person name="Zheng Y."/>
            <person name="Kuraku S."/>
            <person name="Pignatelli M."/>
            <person name="Herrero J."/>
            <person name="Beal K."/>
            <person name="Nozawa M."/>
            <person name="Li Q."/>
            <person name="Wang J."/>
            <person name="Zhang H."/>
            <person name="Yu L."/>
            <person name="Shigenobu S."/>
            <person name="Wang J."/>
            <person name="Liu J."/>
            <person name="Flicek P."/>
            <person name="Searle S."/>
            <person name="Wang J."/>
            <person name="Kuratani S."/>
            <person name="Yin Y."/>
            <person name="Aken B."/>
            <person name="Zhang G."/>
            <person name="Irie N."/>
        </authorList>
    </citation>
    <scope>NUCLEOTIDE SEQUENCE [LARGE SCALE GENOMIC DNA]</scope>
    <source>
        <strain evidence="6">Daiwa-1</strain>
    </source>
</reference>
<reference evidence="6" key="1">
    <citation type="submission" date="2011-10" db="EMBL/GenBank/DDBJ databases">
        <authorList>
            <consortium name="Soft-shell Turtle Genome Consortium"/>
        </authorList>
    </citation>
    <scope>NUCLEOTIDE SEQUENCE [LARGE SCALE GENOMIC DNA]</scope>
    <source>
        <strain evidence="6">Daiwa-1</strain>
    </source>
</reference>
<dbReference type="PROSITE" id="PS51444">
    <property type="entry name" value="FH2"/>
    <property type="match status" value="1"/>
</dbReference>
<dbReference type="EMBL" id="AGCU01149160">
    <property type="status" value="NOT_ANNOTATED_CDS"/>
    <property type="molecule type" value="Genomic_DNA"/>
</dbReference>
<evidence type="ECO:0008006" key="7">
    <source>
        <dbReference type="Google" id="ProtNLM"/>
    </source>
</evidence>
<dbReference type="PANTHER" id="PTHR46345:SF5">
    <property type="entry name" value="INVERTED FORMIN-2"/>
    <property type="match status" value="1"/>
</dbReference>
<organism evidence="5 6">
    <name type="scientific">Pelodiscus sinensis</name>
    <name type="common">Chinese softshell turtle</name>
    <name type="synonym">Trionyx sinensis</name>
    <dbReference type="NCBI Taxonomy" id="13735"/>
    <lineage>
        <taxon>Eukaryota</taxon>
        <taxon>Metazoa</taxon>
        <taxon>Chordata</taxon>
        <taxon>Craniata</taxon>
        <taxon>Vertebrata</taxon>
        <taxon>Euteleostomi</taxon>
        <taxon>Archelosauria</taxon>
        <taxon>Testudinata</taxon>
        <taxon>Testudines</taxon>
        <taxon>Cryptodira</taxon>
        <taxon>Trionychia</taxon>
        <taxon>Trionychidae</taxon>
        <taxon>Pelodiscus</taxon>
    </lineage>
</organism>
<evidence type="ECO:0000313" key="5">
    <source>
        <dbReference type="Ensembl" id="ENSPSIP00000018713.1"/>
    </source>
</evidence>
<dbReference type="EMBL" id="AGCU01149157">
    <property type="status" value="NOT_ANNOTATED_CDS"/>
    <property type="molecule type" value="Genomic_DNA"/>
</dbReference>
<dbReference type="Proteomes" id="UP000007267">
    <property type="component" value="Unassembled WGS sequence"/>
</dbReference>
<reference evidence="5" key="3">
    <citation type="submission" date="2025-08" db="UniProtKB">
        <authorList>
            <consortium name="Ensembl"/>
        </authorList>
    </citation>
    <scope>IDENTIFICATION</scope>
</reference>